<reference evidence="13" key="2">
    <citation type="submission" date="2012-11" db="EMBL/GenBank/DDBJ databases">
        <authorList>
            <person name="Kuo A."/>
            <person name="Curtis B.A."/>
            <person name="Tanifuji G."/>
            <person name="Burki F."/>
            <person name="Gruber A."/>
            <person name="Irimia M."/>
            <person name="Maruyama S."/>
            <person name="Arias M.C."/>
            <person name="Ball S.G."/>
            <person name="Gile G.H."/>
            <person name="Hirakawa Y."/>
            <person name="Hopkins J.F."/>
            <person name="Rensing S.A."/>
            <person name="Schmutz J."/>
            <person name="Symeonidi A."/>
            <person name="Elias M."/>
            <person name="Eveleigh R.J."/>
            <person name="Herman E.K."/>
            <person name="Klute M.J."/>
            <person name="Nakayama T."/>
            <person name="Obornik M."/>
            <person name="Reyes-Prieto A."/>
            <person name="Armbrust E.V."/>
            <person name="Aves S.J."/>
            <person name="Beiko R.G."/>
            <person name="Coutinho P."/>
            <person name="Dacks J.B."/>
            <person name="Durnford D.G."/>
            <person name="Fast N.M."/>
            <person name="Green B.R."/>
            <person name="Grisdale C."/>
            <person name="Hempe F."/>
            <person name="Henrissat B."/>
            <person name="Hoppner M.P."/>
            <person name="Ishida K.-I."/>
            <person name="Kim E."/>
            <person name="Koreny L."/>
            <person name="Kroth P.G."/>
            <person name="Liu Y."/>
            <person name="Malik S.-B."/>
            <person name="Maier U.G."/>
            <person name="McRose D."/>
            <person name="Mock T."/>
            <person name="Neilson J.A."/>
            <person name="Onodera N.T."/>
            <person name="Poole A.M."/>
            <person name="Pritham E.J."/>
            <person name="Richards T.A."/>
            <person name="Rocap G."/>
            <person name="Roy S.W."/>
            <person name="Sarai C."/>
            <person name="Schaack S."/>
            <person name="Shirato S."/>
            <person name="Slamovits C.H."/>
            <person name="Spencer D.F."/>
            <person name="Suzuki S."/>
            <person name="Worden A.Z."/>
            <person name="Zauner S."/>
            <person name="Barry K."/>
            <person name="Bell C."/>
            <person name="Bharti A.K."/>
            <person name="Crow J.A."/>
            <person name="Grimwood J."/>
            <person name="Kramer R."/>
            <person name="Lindquist E."/>
            <person name="Lucas S."/>
            <person name="Salamov A."/>
            <person name="McFadden G.I."/>
            <person name="Lane C.E."/>
            <person name="Keeling P.J."/>
            <person name="Gray M.W."/>
            <person name="Grigoriev I.V."/>
            <person name="Archibald J.M."/>
        </authorList>
    </citation>
    <scope>NUCLEOTIDE SEQUENCE</scope>
    <source>
        <strain evidence="13">CCMP2712</strain>
    </source>
</reference>
<reference evidence="12" key="3">
    <citation type="submission" date="2016-03" db="UniProtKB">
        <authorList>
            <consortium name="EnsemblProtists"/>
        </authorList>
    </citation>
    <scope>IDENTIFICATION</scope>
</reference>
<dbReference type="Gene3D" id="3.20.20.80">
    <property type="entry name" value="Glycosidases"/>
    <property type="match status" value="1"/>
</dbReference>
<dbReference type="GO" id="GO:0004563">
    <property type="term" value="F:beta-N-acetylhexosaminidase activity"/>
    <property type="evidence" value="ECO:0007669"/>
    <property type="project" value="UniProtKB-EC"/>
</dbReference>
<dbReference type="STRING" id="905079.L1JFH4"/>
<dbReference type="PRINTS" id="PR00738">
    <property type="entry name" value="GLHYDRLASE20"/>
</dbReference>
<dbReference type="Proteomes" id="UP000011087">
    <property type="component" value="Unassembled WGS sequence"/>
</dbReference>
<reference evidence="11 13" key="1">
    <citation type="journal article" date="2012" name="Nature">
        <title>Algal genomes reveal evolutionary mosaicism and the fate of nucleomorphs.</title>
        <authorList>
            <consortium name="DOE Joint Genome Institute"/>
            <person name="Curtis B.A."/>
            <person name="Tanifuji G."/>
            <person name="Burki F."/>
            <person name="Gruber A."/>
            <person name="Irimia M."/>
            <person name="Maruyama S."/>
            <person name="Arias M.C."/>
            <person name="Ball S.G."/>
            <person name="Gile G.H."/>
            <person name="Hirakawa Y."/>
            <person name="Hopkins J.F."/>
            <person name="Kuo A."/>
            <person name="Rensing S.A."/>
            <person name="Schmutz J."/>
            <person name="Symeonidi A."/>
            <person name="Elias M."/>
            <person name="Eveleigh R.J."/>
            <person name="Herman E.K."/>
            <person name="Klute M.J."/>
            <person name="Nakayama T."/>
            <person name="Obornik M."/>
            <person name="Reyes-Prieto A."/>
            <person name="Armbrust E.V."/>
            <person name="Aves S.J."/>
            <person name="Beiko R.G."/>
            <person name="Coutinho P."/>
            <person name="Dacks J.B."/>
            <person name="Durnford D.G."/>
            <person name="Fast N.M."/>
            <person name="Green B.R."/>
            <person name="Grisdale C.J."/>
            <person name="Hempel F."/>
            <person name="Henrissat B."/>
            <person name="Hoppner M.P."/>
            <person name="Ishida K."/>
            <person name="Kim E."/>
            <person name="Koreny L."/>
            <person name="Kroth P.G."/>
            <person name="Liu Y."/>
            <person name="Malik S.B."/>
            <person name="Maier U.G."/>
            <person name="McRose D."/>
            <person name="Mock T."/>
            <person name="Neilson J.A."/>
            <person name="Onodera N.T."/>
            <person name="Poole A.M."/>
            <person name="Pritham E.J."/>
            <person name="Richards T.A."/>
            <person name="Rocap G."/>
            <person name="Roy S.W."/>
            <person name="Sarai C."/>
            <person name="Schaack S."/>
            <person name="Shirato S."/>
            <person name="Slamovits C.H."/>
            <person name="Spencer D.F."/>
            <person name="Suzuki S."/>
            <person name="Worden A.Z."/>
            <person name="Zauner S."/>
            <person name="Barry K."/>
            <person name="Bell C."/>
            <person name="Bharti A.K."/>
            <person name="Crow J.A."/>
            <person name="Grimwood J."/>
            <person name="Kramer R."/>
            <person name="Lindquist E."/>
            <person name="Lucas S."/>
            <person name="Salamov A."/>
            <person name="McFadden G.I."/>
            <person name="Lane C.E."/>
            <person name="Keeling P.J."/>
            <person name="Gray M.W."/>
            <person name="Grigoriev I.V."/>
            <person name="Archibald J.M."/>
        </authorList>
    </citation>
    <scope>NUCLEOTIDE SEQUENCE</scope>
    <source>
        <strain evidence="11 13">CCMP2712</strain>
    </source>
</reference>
<dbReference type="eggNOG" id="KOG2499">
    <property type="taxonomic scope" value="Eukaryota"/>
</dbReference>
<feature type="region of interest" description="Disordered" evidence="9">
    <location>
        <begin position="418"/>
        <end position="452"/>
    </location>
</feature>
<dbReference type="CDD" id="cd06562">
    <property type="entry name" value="GH20_HexA_HexB-like"/>
    <property type="match status" value="1"/>
</dbReference>
<dbReference type="GO" id="GO:0016020">
    <property type="term" value="C:membrane"/>
    <property type="evidence" value="ECO:0007669"/>
    <property type="project" value="TreeGrafter"/>
</dbReference>
<keyword evidence="7" id="KW-0326">Glycosidase</keyword>
<evidence type="ECO:0000256" key="8">
    <source>
        <dbReference type="PIRSR" id="PIRSR001093-1"/>
    </source>
</evidence>
<evidence type="ECO:0000256" key="1">
    <source>
        <dbReference type="ARBA" id="ARBA00001231"/>
    </source>
</evidence>
<feature type="active site" description="Proton donor" evidence="8">
    <location>
        <position position="228"/>
    </location>
</feature>
<evidence type="ECO:0000313" key="13">
    <source>
        <dbReference type="Proteomes" id="UP000011087"/>
    </source>
</evidence>
<evidence type="ECO:0000256" key="4">
    <source>
        <dbReference type="ARBA" id="ARBA00022729"/>
    </source>
</evidence>
<dbReference type="PaxDb" id="55529-EKX46889"/>
<protein>
    <recommendedName>
        <fullName evidence="3">beta-N-acetylhexosaminidase</fullName>
        <ecNumber evidence="3">3.2.1.52</ecNumber>
    </recommendedName>
</protein>
<dbReference type="InterPro" id="IPR017853">
    <property type="entry name" value="GH"/>
</dbReference>
<keyword evidence="5" id="KW-0378">Hydrolase</keyword>
<evidence type="ECO:0000256" key="2">
    <source>
        <dbReference type="ARBA" id="ARBA00006285"/>
    </source>
</evidence>
<evidence type="ECO:0000313" key="11">
    <source>
        <dbReference type="EMBL" id="EKX46889.1"/>
    </source>
</evidence>
<dbReference type="GO" id="GO:0030203">
    <property type="term" value="P:glycosaminoglycan metabolic process"/>
    <property type="evidence" value="ECO:0007669"/>
    <property type="project" value="TreeGrafter"/>
</dbReference>
<evidence type="ECO:0000256" key="7">
    <source>
        <dbReference type="ARBA" id="ARBA00023295"/>
    </source>
</evidence>
<dbReference type="InterPro" id="IPR015883">
    <property type="entry name" value="Glyco_hydro_20_cat"/>
</dbReference>
<comment type="similarity">
    <text evidence="2">Belongs to the glycosyl hydrolase 20 family.</text>
</comment>
<dbReference type="KEGG" id="gtt:GUITHDRAFT_107245"/>
<dbReference type="SUPFAM" id="SSF51445">
    <property type="entry name" value="(Trans)glycosidases"/>
    <property type="match status" value="1"/>
</dbReference>
<evidence type="ECO:0000256" key="6">
    <source>
        <dbReference type="ARBA" id="ARBA00023180"/>
    </source>
</evidence>
<comment type="catalytic activity">
    <reaction evidence="1">
        <text>Hydrolysis of terminal non-reducing N-acetyl-D-hexosamine residues in N-acetyl-beta-D-hexosaminides.</text>
        <dbReference type="EC" id="3.2.1.52"/>
    </reaction>
</comment>
<name>L1JFH4_GUITC</name>
<evidence type="ECO:0000256" key="3">
    <source>
        <dbReference type="ARBA" id="ARBA00012663"/>
    </source>
</evidence>
<dbReference type="OMA" id="STSYYNW"/>
<dbReference type="GO" id="GO:0005975">
    <property type="term" value="P:carbohydrate metabolic process"/>
    <property type="evidence" value="ECO:0007669"/>
    <property type="project" value="InterPro"/>
</dbReference>
<gene>
    <name evidence="11" type="ORF">GUITHDRAFT_107245</name>
</gene>
<dbReference type="Pfam" id="PF00728">
    <property type="entry name" value="Glyco_hydro_20"/>
    <property type="match status" value="1"/>
</dbReference>
<evidence type="ECO:0000256" key="9">
    <source>
        <dbReference type="SAM" id="MobiDB-lite"/>
    </source>
</evidence>
<dbReference type="EMBL" id="JH992992">
    <property type="protein sequence ID" value="EKX46889.1"/>
    <property type="molecule type" value="Genomic_DNA"/>
</dbReference>
<dbReference type="PANTHER" id="PTHR22600">
    <property type="entry name" value="BETA-HEXOSAMINIDASE"/>
    <property type="match status" value="1"/>
</dbReference>
<dbReference type="GeneID" id="17303639"/>
<dbReference type="AlphaFoldDB" id="L1JFH4"/>
<dbReference type="RefSeq" id="XP_005833869.1">
    <property type="nucleotide sequence ID" value="XM_005833812.1"/>
</dbReference>
<evidence type="ECO:0000313" key="12">
    <source>
        <dbReference type="EnsemblProtists" id="EKX46889"/>
    </source>
</evidence>
<organism evidence="11">
    <name type="scientific">Guillardia theta (strain CCMP2712)</name>
    <name type="common">Cryptophyte</name>
    <dbReference type="NCBI Taxonomy" id="905079"/>
    <lineage>
        <taxon>Eukaryota</taxon>
        <taxon>Cryptophyceae</taxon>
        <taxon>Pyrenomonadales</taxon>
        <taxon>Geminigeraceae</taxon>
        <taxon>Guillardia</taxon>
    </lineage>
</organism>
<dbReference type="PANTHER" id="PTHR22600:SF57">
    <property type="entry name" value="BETA-N-ACETYLHEXOSAMINIDASE"/>
    <property type="match status" value="1"/>
</dbReference>
<keyword evidence="13" id="KW-1185">Reference proteome</keyword>
<dbReference type="InterPro" id="IPR025705">
    <property type="entry name" value="Beta_hexosaminidase_sua/sub"/>
</dbReference>
<dbReference type="EC" id="3.2.1.52" evidence="3"/>
<keyword evidence="6" id="KW-0325">Glycoprotein</keyword>
<dbReference type="FunFam" id="3.20.20.80:FF:000063">
    <property type="entry name" value="Beta-hexosaminidase"/>
    <property type="match status" value="1"/>
</dbReference>
<dbReference type="PIRSF" id="PIRSF001093">
    <property type="entry name" value="B-hxosamndse_ab_euk"/>
    <property type="match status" value="1"/>
</dbReference>
<dbReference type="HOGENOM" id="CLU_007082_0_0_1"/>
<dbReference type="EnsemblProtists" id="EKX46889">
    <property type="protein sequence ID" value="EKX46889"/>
    <property type="gene ID" value="GUITHDRAFT_107245"/>
</dbReference>
<proteinExistence type="inferred from homology"/>
<accession>L1JFH4</accession>
<dbReference type="OrthoDB" id="428480at2759"/>
<feature type="domain" description="Glycoside hydrolase family 20 catalytic" evidence="10">
    <location>
        <begin position="70"/>
        <end position="353"/>
    </location>
</feature>
<keyword evidence="4" id="KW-0732">Signal</keyword>
<sequence length="452" mass="50174">MEEYEVKVGSCEVCPMDQEEDTNSSSILISVGSAVGLVRSVETVVQLLRSCGGTSVVPFAPISISDRPQFDHRGLLLDTSRNFIPVPLILETLDAMSMVKLNVLHWHIVDATSFPLRTRRFQQLSGWGAYSNSSVYDAEDVRAVVESARQRGVRVIPEIDMPGHAFSWTGVPDIVSCAGKQPWELYCAEPPCGQLDPTKDETFEVVRTVLEEVTRLFPDRAVHIGGDEVNYRCWDEDAALKRRMRQQGFQDFSALWQFFEDHVLAFTHELGRRAIVWQDVLDEGLQLPSGTIVQVGRGGKEGGRADEQGFDVVVSNADAWYLDCGSGSFIDGGRSWCDPFKSWEVIYSNEPCEVDETNLHQKIWPRAAAAAERLWSSSSVRDLGDARRRLSVLRERMKARGIPASPLHPAYCHEHPGSCDSHAAGQEGSSRGVVDFPASASETYRSSKAARP</sequence>
<evidence type="ECO:0000256" key="5">
    <source>
        <dbReference type="ARBA" id="ARBA00022801"/>
    </source>
</evidence>
<evidence type="ECO:0000259" key="10">
    <source>
        <dbReference type="Pfam" id="PF00728"/>
    </source>
</evidence>